<proteinExistence type="predicted"/>
<dbReference type="InParanoid" id="M1CSS5"/>
<dbReference type="Gramene" id="PGSC0003DMT400073850">
    <property type="protein sequence ID" value="PGSC0003DMT400073850"/>
    <property type="gene ID" value="PGSC0003DMG400028697"/>
</dbReference>
<dbReference type="HOGENOM" id="CLU_199335_1_0_1"/>
<reference evidence="2" key="1">
    <citation type="journal article" date="2011" name="Nature">
        <title>Genome sequence and analysis of the tuber crop potato.</title>
        <authorList>
            <consortium name="The Potato Genome Sequencing Consortium"/>
        </authorList>
    </citation>
    <scope>NUCLEOTIDE SEQUENCE [LARGE SCALE GENOMIC DNA]</scope>
    <source>
        <strain evidence="2">cv. DM1-3 516 R44</strain>
    </source>
</reference>
<sequence length="66" mass="7812">MKVAEMRMLRWMCGLPRRDMVRNEVILAKVEVASMADKRREVRLTWFGHVKRRCANVPVRRCGVRG</sequence>
<organism evidence="1 2">
    <name type="scientific">Solanum tuberosum</name>
    <name type="common">Potato</name>
    <dbReference type="NCBI Taxonomy" id="4113"/>
    <lineage>
        <taxon>Eukaryota</taxon>
        <taxon>Viridiplantae</taxon>
        <taxon>Streptophyta</taxon>
        <taxon>Embryophyta</taxon>
        <taxon>Tracheophyta</taxon>
        <taxon>Spermatophyta</taxon>
        <taxon>Magnoliopsida</taxon>
        <taxon>eudicotyledons</taxon>
        <taxon>Gunneridae</taxon>
        <taxon>Pentapetalae</taxon>
        <taxon>asterids</taxon>
        <taxon>lamiids</taxon>
        <taxon>Solanales</taxon>
        <taxon>Solanaceae</taxon>
        <taxon>Solanoideae</taxon>
        <taxon>Solaneae</taxon>
        <taxon>Solanum</taxon>
    </lineage>
</organism>
<name>M1CSS5_SOLTU</name>
<protein>
    <submittedName>
        <fullName evidence="1">Reverse transcriptase</fullName>
    </submittedName>
</protein>
<dbReference type="Proteomes" id="UP000011115">
    <property type="component" value="Unassembled WGS sequence"/>
</dbReference>
<keyword evidence="2" id="KW-1185">Reference proteome</keyword>
<evidence type="ECO:0000313" key="1">
    <source>
        <dbReference type="EnsemblPlants" id="PGSC0003DMT400073850"/>
    </source>
</evidence>
<accession>M1CSS5</accession>
<dbReference type="PANTHER" id="PTHR46238">
    <property type="entry name" value="REVERSE TRANSCRIPTASE DOMAIN-CONTAINING PROTEIN"/>
    <property type="match status" value="1"/>
</dbReference>
<reference evidence="1" key="2">
    <citation type="submission" date="2015-06" db="UniProtKB">
        <authorList>
            <consortium name="EnsemblPlants"/>
        </authorList>
    </citation>
    <scope>IDENTIFICATION</scope>
    <source>
        <strain evidence="1">DM1-3 516 R44</strain>
    </source>
</reference>
<dbReference type="AlphaFoldDB" id="M1CSS5"/>
<dbReference type="EnsemblPlants" id="PGSC0003DMT400073850">
    <property type="protein sequence ID" value="PGSC0003DMT400073850"/>
    <property type="gene ID" value="PGSC0003DMG400028697"/>
</dbReference>
<dbReference type="PANTHER" id="PTHR46238:SF8">
    <property type="entry name" value="ENDONUCLEASE_EXONUCLEASE_PHOSPHATASE DOMAIN-CONTAINING PROTEIN"/>
    <property type="match status" value="1"/>
</dbReference>
<evidence type="ECO:0000313" key="2">
    <source>
        <dbReference type="Proteomes" id="UP000011115"/>
    </source>
</evidence>
<dbReference type="PaxDb" id="4113-PGSC0003DMT400073850"/>